<evidence type="ECO:0000256" key="3">
    <source>
        <dbReference type="ARBA" id="ARBA00022676"/>
    </source>
</evidence>
<keyword evidence="7 8" id="KW-0472">Membrane</keyword>
<name>A0ABQ6BZZ4_9BURK</name>
<evidence type="ECO:0000313" key="10">
    <source>
        <dbReference type="Proteomes" id="UP001156903"/>
    </source>
</evidence>
<feature type="transmembrane region" description="Helical" evidence="8">
    <location>
        <begin position="158"/>
        <end position="179"/>
    </location>
</feature>
<dbReference type="PANTHER" id="PTHR33908">
    <property type="entry name" value="MANNOSYLTRANSFERASE YKCB-RELATED"/>
    <property type="match status" value="1"/>
</dbReference>
<accession>A0ABQ6BZZ4</accession>
<keyword evidence="6 8" id="KW-1133">Transmembrane helix</keyword>
<evidence type="ECO:0000256" key="4">
    <source>
        <dbReference type="ARBA" id="ARBA00022679"/>
    </source>
</evidence>
<evidence type="ECO:0000256" key="5">
    <source>
        <dbReference type="ARBA" id="ARBA00022692"/>
    </source>
</evidence>
<keyword evidence="10" id="KW-1185">Reference proteome</keyword>
<feature type="transmembrane region" description="Helical" evidence="8">
    <location>
        <begin position="191"/>
        <end position="218"/>
    </location>
</feature>
<feature type="transmembrane region" description="Helical" evidence="8">
    <location>
        <begin position="424"/>
        <end position="445"/>
    </location>
</feature>
<evidence type="ECO:0000256" key="1">
    <source>
        <dbReference type="ARBA" id="ARBA00004651"/>
    </source>
</evidence>
<feature type="transmembrane region" description="Helical" evidence="8">
    <location>
        <begin position="135"/>
        <end position="152"/>
    </location>
</feature>
<evidence type="ECO:0008006" key="11">
    <source>
        <dbReference type="Google" id="ProtNLM"/>
    </source>
</evidence>
<dbReference type="RefSeq" id="WP_284306911.1">
    <property type="nucleotide sequence ID" value="NZ_BSPB01000005.1"/>
</dbReference>
<feature type="transmembrane region" description="Helical" evidence="8">
    <location>
        <begin position="224"/>
        <end position="247"/>
    </location>
</feature>
<keyword evidence="4" id="KW-0808">Transferase</keyword>
<evidence type="ECO:0000256" key="8">
    <source>
        <dbReference type="SAM" id="Phobius"/>
    </source>
</evidence>
<protein>
    <recommendedName>
        <fullName evidence="11">Glycosyltransferase RgtA/B/C/D-like domain-containing protein</fullName>
    </recommendedName>
</protein>
<dbReference type="Proteomes" id="UP001156903">
    <property type="component" value="Unassembled WGS sequence"/>
</dbReference>
<dbReference type="PANTHER" id="PTHR33908:SF11">
    <property type="entry name" value="MEMBRANE PROTEIN"/>
    <property type="match status" value="1"/>
</dbReference>
<keyword evidence="3" id="KW-0328">Glycosyltransferase</keyword>
<feature type="transmembrane region" description="Helical" evidence="8">
    <location>
        <begin position="475"/>
        <end position="495"/>
    </location>
</feature>
<comment type="caution">
    <text evidence="9">The sequence shown here is derived from an EMBL/GenBank/DDBJ whole genome shotgun (WGS) entry which is preliminary data.</text>
</comment>
<keyword evidence="5 8" id="KW-0812">Transmembrane</keyword>
<feature type="transmembrane region" description="Helical" evidence="8">
    <location>
        <begin position="452"/>
        <end position="469"/>
    </location>
</feature>
<feature type="transmembrane region" description="Helical" evidence="8">
    <location>
        <begin position="12"/>
        <end position="29"/>
    </location>
</feature>
<feature type="transmembrane region" description="Helical" evidence="8">
    <location>
        <begin position="392"/>
        <end position="412"/>
    </location>
</feature>
<gene>
    <name evidence="9" type="ORF">GCM10007935_09910</name>
</gene>
<dbReference type="InterPro" id="IPR050297">
    <property type="entry name" value="LipidA_mod_glycosyltrf_83"/>
</dbReference>
<evidence type="ECO:0000256" key="6">
    <source>
        <dbReference type="ARBA" id="ARBA00022989"/>
    </source>
</evidence>
<keyword evidence="2" id="KW-1003">Cell membrane</keyword>
<sequence>MTFVSRLRRSHWLWVLLCLGLSLSTLRWVQDDSIVGDATQNLSIAYSLFERGDFSQDMGPARFTHSVPSDFREPVPPALTAVWLRGLRAFGVPFTLDSLHHGEHTRLVKAVNVVWVFGTLLAAWLLVWRLTRSRAWAFAAVVLIWLGFLNSPDAVDSLYTELPAACGLLWLSWALLRAVQQRGRLLWAQAGVVLGVLCLIKAVFLYLVPLLALLAVFGEAAGRWWQRLVSMALLVLGALLVVLPWMARNAVQIGSFQLTQGRSGWVLYKRAMLNQMNADEYRRAFTLWGPNSYKSAVKGSSLDIAPQDLRSRDGPLRRLYIGPSDFQASDFQAQAAGRPEQAVTFYRQTSARYMQLRYQFEAAGAAFPDYAGDATMQREAWQMIRAHPWAHLRLVPLMLWRGMWCISARGGLPGWADGPGKTGFFEGLNLAAVLALFGTGLAAVVRRRPDGLALTLPALGMLGAYTLLSQNLPRFFEPAVPVMLIVLLLGIRAAWRWRRPAPGVPA</sequence>
<comment type="subcellular location">
    <subcellularLocation>
        <location evidence="1">Cell membrane</location>
        <topology evidence="1">Multi-pass membrane protein</topology>
    </subcellularLocation>
</comment>
<reference evidence="10" key="1">
    <citation type="journal article" date="2019" name="Int. J. Syst. Evol. Microbiol.">
        <title>The Global Catalogue of Microorganisms (GCM) 10K type strain sequencing project: providing services to taxonomists for standard genome sequencing and annotation.</title>
        <authorList>
            <consortium name="The Broad Institute Genomics Platform"/>
            <consortium name="The Broad Institute Genome Sequencing Center for Infectious Disease"/>
            <person name="Wu L."/>
            <person name="Ma J."/>
        </authorList>
    </citation>
    <scope>NUCLEOTIDE SEQUENCE [LARGE SCALE GENOMIC DNA]</scope>
    <source>
        <strain evidence="10">NBRC 109341</strain>
    </source>
</reference>
<feature type="transmembrane region" description="Helical" evidence="8">
    <location>
        <begin position="107"/>
        <end position="128"/>
    </location>
</feature>
<proteinExistence type="predicted"/>
<organism evidence="9 10">
    <name type="scientific">Hydrogenophaga electricum</name>
    <dbReference type="NCBI Taxonomy" id="1230953"/>
    <lineage>
        <taxon>Bacteria</taxon>
        <taxon>Pseudomonadati</taxon>
        <taxon>Pseudomonadota</taxon>
        <taxon>Betaproteobacteria</taxon>
        <taxon>Burkholderiales</taxon>
        <taxon>Comamonadaceae</taxon>
        <taxon>Hydrogenophaga</taxon>
    </lineage>
</organism>
<evidence type="ECO:0000256" key="7">
    <source>
        <dbReference type="ARBA" id="ARBA00023136"/>
    </source>
</evidence>
<dbReference type="EMBL" id="BSPB01000005">
    <property type="protein sequence ID" value="GLS13561.1"/>
    <property type="molecule type" value="Genomic_DNA"/>
</dbReference>
<evidence type="ECO:0000313" key="9">
    <source>
        <dbReference type="EMBL" id="GLS13561.1"/>
    </source>
</evidence>
<evidence type="ECO:0000256" key="2">
    <source>
        <dbReference type="ARBA" id="ARBA00022475"/>
    </source>
</evidence>